<feature type="compositionally biased region" description="Basic and acidic residues" evidence="1">
    <location>
        <begin position="17"/>
        <end position="29"/>
    </location>
</feature>
<evidence type="ECO:0000313" key="2">
    <source>
        <dbReference type="EMBL" id="ORZ33697.1"/>
    </source>
</evidence>
<feature type="compositionally biased region" description="Pro residues" evidence="1">
    <location>
        <begin position="211"/>
        <end position="220"/>
    </location>
</feature>
<evidence type="ECO:0000313" key="3">
    <source>
        <dbReference type="Proteomes" id="UP000193411"/>
    </source>
</evidence>
<name>A0A1Y2HGH9_9FUNG</name>
<evidence type="ECO:0000256" key="1">
    <source>
        <dbReference type="SAM" id="MobiDB-lite"/>
    </source>
</evidence>
<dbReference type="Proteomes" id="UP000193411">
    <property type="component" value="Unassembled WGS sequence"/>
</dbReference>
<feature type="compositionally biased region" description="Polar residues" evidence="1">
    <location>
        <begin position="221"/>
        <end position="231"/>
    </location>
</feature>
<proteinExistence type="predicted"/>
<dbReference type="EMBL" id="MCFL01000034">
    <property type="protein sequence ID" value="ORZ33697.1"/>
    <property type="molecule type" value="Genomic_DNA"/>
</dbReference>
<gene>
    <name evidence="2" type="ORF">BCR44DRAFT_1195608</name>
</gene>
<feature type="region of interest" description="Disordered" evidence="1">
    <location>
        <begin position="92"/>
        <end position="255"/>
    </location>
</feature>
<sequence length="368" mass="41074">MKPPSNGLVRPLPSSLPRDRFRPPSEVRPPRLSVRPPRSGRPTSSASQPAVTARRLFAFALGTGTVPRASRPPPGDACRVWPRPWRRQRLATGLAFGSRSSPASRRLQRSGTWEYGYGRDARYTDDRYSLRTDSRDWERDRGRDSHHQHHVDRYSRRPQEENHRDRDRQRHLEPLDHHRHTSEYQGSDRHDSGQSRRPAARGADSVANNPASPPPPPPPSLQSLATTTAQPNPMPSPALDTAPPSSGPPPLPSELHALAEQGPMLHQVEQAATKALSRQLPSSLMPDLLQDVDEILDLLLPVVLQSNQSGDVDQIVATLESRVKSQLKMARFTTKHLKTLREHPMLSGVLDPVIDSEVRRVAEGFKGE</sequence>
<accession>A0A1Y2HGH9</accession>
<feature type="region of interest" description="Disordered" evidence="1">
    <location>
        <begin position="63"/>
        <end position="82"/>
    </location>
</feature>
<feature type="region of interest" description="Disordered" evidence="1">
    <location>
        <begin position="1"/>
        <end position="51"/>
    </location>
</feature>
<feature type="compositionally biased region" description="Basic and acidic residues" evidence="1">
    <location>
        <begin position="117"/>
        <end position="176"/>
    </location>
</feature>
<organism evidence="2 3">
    <name type="scientific">Catenaria anguillulae PL171</name>
    <dbReference type="NCBI Taxonomy" id="765915"/>
    <lineage>
        <taxon>Eukaryota</taxon>
        <taxon>Fungi</taxon>
        <taxon>Fungi incertae sedis</taxon>
        <taxon>Blastocladiomycota</taxon>
        <taxon>Blastocladiomycetes</taxon>
        <taxon>Blastocladiales</taxon>
        <taxon>Catenariaceae</taxon>
        <taxon>Catenaria</taxon>
    </lineage>
</organism>
<protein>
    <submittedName>
        <fullName evidence="2">Uncharacterized protein</fullName>
    </submittedName>
</protein>
<dbReference type="AlphaFoldDB" id="A0A1Y2HGH9"/>
<reference evidence="2 3" key="1">
    <citation type="submission" date="2016-07" db="EMBL/GenBank/DDBJ databases">
        <title>Pervasive Adenine N6-methylation of Active Genes in Fungi.</title>
        <authorList>
            <consortium name="DOE Joint Genome Institute"/>
            <person name="Mondo S.J."/>
            <person name="Dannebaum R.O."/>
            <person name="Kuo R.C."/>
            <person name="Labutti K."/>
            <person name="Haridas S."/>
            <person name="Kuo A."/>
            <person name="Salamov A."/>
            <person name="Ahrendt S.R."/>
            <person name="Lipzen A."/>
            <person name="Sullivan W."/>
            <person name="Andreopoulos W.B."/>
            <person name="Clum A."/>
            <person name="Lindquist E."/>
            <person name="Daum C."/>
            <person name="Ramamoorthy G.K."/>
            <person name="Gryganskyi A."/>
            <person name="Culley D."/>
            <person name="Magnuson J.K."/>
            <person name="James T.Y."/>
            <person name="O'Malley M.A."/>
            <person name="Stajich J.E."/>
            <person name="Spatafora J.W."/>
            <person name="Visel A."/>
            <person name="Grigoriev I.V."/>
        </authorList>
    </citation>
    <scope>NUCLEOTIDE SEQUENCE [LARGE SCALE GENOMIC DNA]</scope>
    <source>
        <strain evidence="2 3">PL171</strain>
    </source>
</reference>
<keyword evidence="3" id="KW-1185">Reference proteome</keyword>
<comment type="caution">
    <text evidence="2">The sequence shown here is derived from an EMBL/GenBank/DDBJ whole genome shotgun (WGS) entry which is preliminary data.</text>
</comment>
<feature type="compositionally biased region" description="Low complexity" evidence="1">
    <location>
        <begin position="30"/>
        <end position="42"/>
    </location>
</feature>